<dbReference type="InterPro" id="IPR016966">
    <property type="entry name" value="Thiamin_pyrophosphokinase_euk"/>
</dbReference>
<protein>
    <recommendedName>
        <fullName evidence="7">Thiamine pyrophosphokinase</fullName>
        <ecNumber evidence="7">2.7.6.2</ecNumber>
    </recommendedName>
</protein>
<evidence type="ECO:0000256" key="7">
    <source>
        <dbReference type="PIRNR" id="PIRNR031057"/>
    </source>
</evidence>
<dbReference type="SUPFAM" id="SSF63862">
    <property type="entry name" value="Thiamin pyrophosphokinase, substrate-binding domain"/>
    <property type="match status" value="1"/>
</dbReference>
<name>A0A060T4L8_BLAAD</name>
<evidence type="ECO:0000256" key="2">
    <source>
        <dbReference type="ARBA" id="ARBA00006785"/>
    </source>
</evidence>
<feature type="domain" description="Thiamin pyrophosphokinase thiamin-binding" evidence="8">
    <location>
        <begin position="177"/>
        <end position="242"/>
    </location>
</feature>
<evidence type="ECO:0000259" key="8">
    <source>
        <dbReference type="SMART" id="SM00983"/>
    </source>
</evidence>
<comment type="catalytic activity">
    <reaction evidence="7">
        <text>thiamine + ATP = thiamine diphosphate + AMP + H(+)</text>
        <dbReference type="Rhea" id="RHEA:11576"/>
        <dbReference type="ChEBI" id="CHEBI:15378"/>
        <dbReference type="ChEBI" id="CHEBI:18385"/>
        <dbReference type="ChEBI" id="CHEBI:30616"/>
        <dbReference type="ChEBI" id="CHEBI:58937"/>
        <dbReference type="ChEBI" id="CHEBI:456215"/>
    </reaction>
</comment>
<evidence type="ECO:0000256" key="3">
    <source>
        <dbReference type="ARBA" id="ARBA00022679"/>
    </source>
</evidence>
<dbReference type="InterPro" id="IPR036371">
    <property type="entry name" value="TPK_B1-bd_sf"/>
</dbReference>
<evidence type="ECO:0000256" key="6">
    <source>
        <dbReference type="ARBA" id="ARBA00022840"/>
    </source>
</evidence>
<dbReference type="PhylomeDB" id="A0A060T4L8"/>
<dbReference type="GO" id="GO:0030975">
    <property type="term" value="F:thiamine binding"/>
    <property type="evidence" value="ECO:0007669"/>
    <property type="project" value="UniProtKB-UniRule"/>
</dbReference>
<evidence type="ECO:0000256" key="1">
    <source>
        <dbReference type="ARBA" id="ARBA00005078"/>
    </source>
</evidence>
<comment type="similarity">
    <text evidence="2 7">Belongs to the thiamine pyrophosphokinase family.</text>
</comment>
<dbReference type="NCBIfam" id="TIGR01378">
    <property type="entry name" value="thi_PPkinase"/>
    <property type="match status" value="1"/>
</dbReference>
<comment type="pathway">
    <text evidence="1 7">Cofactor biosynthesis; thiamine diphosphate biosynthesis; thiamine diphosphate from thiamine: step 1/1.</text>
</comment>
<dbReference type="InterPro" id="IPR007373">
    <property type="entry name" value="Thiamin_PyroPKinase_B1-bd"/>
</dbReference>
<keyword evidence="5 7" id="KW-0418">Kinase</keyword>
<dbReference type="Gene3D" id="3.40.50.10240">
    <property type="entry name" value="Thiamin pyrophosphokinase, catalytic domain"/>
    <property type="match status" value="1"/>
</dbReference>
<dbReference type="UniPathway" id="UPA00060">
    <property type="reaction ID" value="UER00597"/>
</dbReference>
<dbReference type="CDD" id="cd07995">
    <property type="entry name" value="TPK"/>
    <property type="match status" value="1"/>
</dbReference>
<sequence length="253" mass="28259">MDIKEMDPAAFLKPDGQGKDYGLVILNQPIDDDNVFSHAWKYCKARVCADGGANRLYDYFGRDEERRKTHLPDYITGDLDSLRPEVGEYYKSHGVSVIHNSDQYSTDFMKSVRLLKEKHNNGDNEGKYADGILALGAMGGRVDQSFHSIHHLYLSHQENVELVLVSSESISVLLGAGKTRINTPLTLVGKTCGIIPLEGSTIITTSGMEWDVSEWETSYATQMSTSNHIVADQVSIECDKPVLFTMEIRKHQS</sequence>
<dbReference type="EMBL" id="HG937691">
    <property type="protein sequence ID" value="CDP33837.1"/>
    <property type="molecule type" value="Genomic_DNA"/>
</dbReference>
<proteinExistence type="inferred from homology"/>
<reference evidence="9" key="1">
    <citation type="submission" date="2014-02" db="EMBL/GenBank/DDBJ databases">
        <authorList>
            <person name="Genoscope - CEA"/>
        </authorList>
    </citation>
    <scope>NUCLEOTIDE SEQUENCE</scope>
    <source>
        <strain evidence="9">LS3</strain>
    </source>
</reference>
<dbReference type="PIRSF" id="PIRSF031057">
    <property type="entry name" value="Thiamin_pyrophosphokinase"/>
    <property type="match status" value="1"/>
</dbReference>
<dbReference type="EC" id="2.7.6.2" evidence="7"/>
<keyword evidence="3 7" id="KW-0808">Transferase</keyword>
<dbReference type="Pfam" id="PF04263">
    <property type="entry name" value="TPK_catalytic"/>
    <property type="match status" value="1"/>
</dbReference>
<evidence type="ECO:0000313" key="9">
    <source>
        <dbReference type="EMBL" id="CDP33837.1"/>
    </source>
</evidence>
<dbReference type="GO" id="GO:0009229">
    <property type="term" value="P:thiamine diphosphate biosynthetic process"/>
    <property type="evidence" value="ECO:0007669"/>
    <property type="project" value="UniProtKB-UniRule"/>
</dbReference>
<dbReference type="Pfam" id="PF04265">
    <property type="entry name" value="TPK_B1_binding"/>
    <property type="match status" value="1"/>
</dbReference>
<dbReference type="PANTHER" id="PTHR13622">
    <property type="entry name" value="THIAMIN PYROPHOSPHOKINASE"/>
    <property type="match status" value="1"/>
</dbReference>
<dbReference type="InterPro" id="IPR007371">
    <property type="entry name" value="TPK_catalytic"/>
</dbReference>
<dbReference type="SUPFAM" id="SSF63999">
    <property type="entry name" value="Thiamin pyrophosphokinase, catalytic domain"/>
    <property type="match status" value="1"/>
</dbReference>
<dbReference type="SMART" id="SM00983">
    <property type="entry name" value="TPK_B1_binding"/>
    <property type="match status" value="1"/>
</dbReference>
<dbReference type="InterPro" id="IPR036759">
    <property type="entry name" value="TPK_catalytic_sf"/>
</dbReference>
<organism evidence="9">
    <name type="scientific">Blastobotrys adeninivorans</name>
    <name type="common">Yeast</name>
    <name type="synonym">Arxula adeninivorans</name>
    <dbReference type="NCBI Taxonomy" id="409370"/>
    <lineage>
        <taxon>Eukaryota</taxon>
        <taxon>Fungi</taxon>
        <taxon>Dikarya</taxon>
        <taxon>Ascomycota</taxon>
        <taxon>Saccharomycotina</taxon>
        <taxon>Dipodascomycetes</taxon>
        <taxon>Dipodascales</taxon>
        <taxon>Trichomonascaceae</taxon>
        <taxon>Blastobotrys</taxon>
    </lineage>
</organism>
<dbReference type="PANTHER" id="PTHR13622:SF8">
    <property type="entry name" value="THIAMIN PYROPHOSPHOKINASE 1"/>
    <property type="match status" value="1"/>
</dbReference>
<dbReference type="GO" id="GO:0005524">
    <property type="term" value="F:ATP binding"/>
    <property type="evidence" value="ECO:0007669"/>
    <property type="project" value="UniProtKB-UniRule"/>
</dbReference>
<dbReference type="InterPro" id="IPR006282">
    <property type="entry name" value="Thi_PPkinase"/>
</dbReference>
<evidence type="ECO:0000256" key="4">
    <source>
        <dbReference type="ARBA" id="ARBA00022741"/>
    </source>
</evidence>
<dbReference type="GO" id="GO:0006772">
    <property type="term" value="P:thiamine metabolic process"/>
    <property type="evidence" value="ECO:0007669"/>
    <property type="project" value="InterPro"/>
</dbReference>
<gene>
    <name evidence="9" type="ORF">GNLVRS02_ARAD1A18634g</name>
</gene>
<evidence type="ECO:0000256" key="5">
    <source>
        <dbReference type="ARBA" id="ARBA00022777"/>
    </source>
</evidence>
<reference evidence="9" key="2">
    <citation type="submission" date="2014-06" db="EMBL/GenBank/DDBJ databases">
        <title>The complete genome of Blastobotrys (Arxula) adeninivorans LS3 - a yeast of biotechnological interest.</title>
        <authorList>
            <person name="Kunze G."/>
            <person name="Gaillardin C."/>
            <person name="Czernicka M."/>
            <person name="Durrens P."/>
            <person name="Martin T."/>
            <person name="Boer E."/>
            <person name="Gabaldon T."/>
            <person name="Cruz J."/>
            <person name="Talla E."/>
            <person name="Marck C."/>
            <person name="Goffeau A."/>
            <person name="Barbe V."/>
            <person name="Baret P."/>
            <person name="Baronian K."/>
            <person name="Beier S."/>
            <person name="Bleykasten C."/>
            <person name="Bode R."/>
            <person name="Casaregola S."/>
            <person name="Despons L."/>
            <person name="Fairhead C."/>
            <person name="Giersberg M."/>
            <person name="Gierski P."/>
            <person name="Hahnel U."/>
            <person name="Hartmann A."/>
            <person name="Jankowska D."/>
            <person name="Jubin C."/>
            <person name="Jung P."/>
            <person name="Lafontaine I."/>
            <person name="Leh-Louis V."/>
            <person name="Lemaire M."/>
            <person name="Marcet-Houben M."/>
            <person name="Mascher M."/>
            <person name="Morel G."/>
            <person name="Richard G.-F."/>
            <person name="Riechen J."/>
            <person name="Sacerdot C."/>
            <person name="Sarkar A."/>
            <person name="Savel G."/>
            <person name="Schacherer J."/>
            <person name="Sherman D."/>
            <person name="Straub M.-L."/>
            <person name="Stein N."/>
            <person name="Thierry A."/>
            <person name="Trautwein-Schult A."/>
            <person name="Westhof E."/>
            <person name="Worch S."/>
            <person name="Dujon B."/>
            <person name="Souciet J.-L."/>
            <person name="Wincker P."/>
            <person name="Scholz U."/>
            <person name="Neuveglise N."/>
        </authorList>
    </citation>
    <scope>NUCLEOTIDE SEQUENCE</scope>
    <source>
        <strain evidence="9">LS3</strain>
    </source>
</reference>
<accession>A0A060T4L8</accession>
<dbReference type="GO" id="GO:0004788">
    <property type="term" value="F:thiamine diphosphokinase activity"/>
    <property type="evidence" value="ECO:0007669"/>
    <property type="project" value="UniProtKB-UniRule"/>
</dbReference>
<dbReference type="GO" id="GO:0016301">
    <property type="term" value="F:kinase activity"/>
    <property type="evidence" value="ECO:0007669"/>
    <property type="project" value="UniProtKB-UniRule"/>
</dbReference>
<keyword evidence="6 7" id="KW-0067">ATP-binding</keyword>
<dbReference type="AlphaFoldDB" id="A0A060T4L8"/>
<keyword evidence="4 7" id="KW-0547">Nucleotide-binding</keyword>